<reference evidence="1" key="1">
    <citation type="submission" date="2023-04" db="EMBL/GenBank/DDBJ databases">
        <title>Ambrosiozyma monospora NBRC 1965.</title>
        <authorList>
            <person name="Ichikawa N."/>
            <person name="Sato H."/>
            <person name="Tonouchi N."/>
        </authorList>
    </citation>
    <scope>NUCLEOTIDE SEQUENCE</scope>
    <source>
        <strain evidence="1">NBRC 1965</strain>
    </source>
</reference>
<name>A0A9W6Z5A9_AMBMO</name>
<evidence type="ECO:0000313" key="2">
    <source>
        <dbReference type="Proteomes" id="UP001165063"/>
    </source>
</evidence>
<protein>
    <submittedName>
        <fullName evidence="1">Unnamed protein product</fullName>
    </submittedName>
</protein>
<gene>
    <name evidence="1" type="ORF">Amon01_000766300</name>
</gene>
<organism evidence="1 2">
    <name type="scientific">Ambrosiozyma monospora</name>
    <name type="common">Yeast</name>
    <name type="synonym">Endomycopsis monosporus</name>
    <dbReference type="NCBI Taxonomy" id="43982"/>
    <lineage>
        <taxon>Eukaryota</taxon>
        <taxon>Fungi</taxon>
        <taxon>Dikarya</taxon>
        <taxon>Ascomycota</taxon>
        <taxon>Saccharomycotina</taxon>
        <taxon>Pichiomycetes</taxon>
        <taxon>Pichiales</taxon>
        <taxon>Pichiaceae</taxon>
        <taxon>Ambrosiozyma</taxon>
    </lineage>
</organism>
<dbReference type="AlphaFoldDB" id="A0A9W6Z5A9"/>
<proteinExistence type="predicted"/>
<dbReference type="Proteomes" id="UP001165063">
    <property type="component" value="Unassembled WGS sequence"/>
</dbReference>
<dbReference type="EMBL" id="BSXU01005798">
    <property type="protein sequence ID" value="GMG55590.1"/>
    <property type="molecule type" value="Genomic_DNA"/>
</dbReference>
<evidence type="ECO:0000313" key="1">
    <source>
        <dbReference type="EMBL" id="GMG55590.1"/>
    </source>
</evidence>
<accession>A0A9W6Z5A9</accession>
<keyword evidence="2" id="KW-1185">Reference proteome</keyword>
<comment type="caution">
    <text evidence="1">The sequence shown here is derived from an EMBL/GenBank/DDBJ whole genome shotgun (WGS) entry which is preliminary data.</text>
</comment>
<sequence length="174" mass="19981">MSNQASSKTEQYTPITDISGFEEFAKLINGESIDKVKVIRSFDVNTLKSSHRNDFAMILISHVVNGPTGLSNHTTYAGVNGNQPISVRELFLHENDISRAVWYSLCLEVKRIIMESGYKIDNLPTVIRYGELYPNERFIMQHANDESKFSDESRIKEMKMFEEHFGVNKKRITN</sequence>